<feature type="coiled-coil region" evidence="1">
    <location>
        <begin position="64"/>
        <end position="119"/>
    </location>
</feature>
<sequence length="167" mass="18806">MHAKLTELRQVVEQARSMPMSASAVVNRGELLEKIDEVSGALEAAFTESQRVVAARDEVVAEGRREAEQIVSDARNEREKIISDTDVYRVAKREADHVVEQARAEADELRKETDDYVDAKLANFEITLERTTEAVKRGRERLAGRSAFDALTSDEVDKIKLPEHLEN</sequence>
<protein>
    <submittedName>
        <fullName evidence="2">ATPase</fullName>
    </submittedName>
</protein>
<dbReference type="Proteomes" id="UP000683575">
    <property type="component" value="Chromosome"/>
</dbReference>
<evidence type="ECO:0000313" key="3">
    <source>
        <dbReference type="Proteomes" id="UP000683575"/>
    </source>
</evidence>
<dbReference type="EMBL" id="CP077062">
    <property type="protein sequence ID" value="QWZ09052.1"/>
    <property type="molecule type" value="Genomic_DNA"/>
</dbReference>
<name>A0A975Y119_9ACTN</name>
<dbReference type="RefSeq" id="WP_216940898.1">
    <property type="nucleotide sequence ID" value="NZ_CP077062.1"/>
</dbReference>
<accession>A0A975Y119</accession>
<proteinExistence type="predicted"/>
<gene>
    <name evidence="2" type="ORF">KRR39_04310</name>
</gene>
<dbReference type="KEGG" id="nps:KRR39_04310"/>
<keyword evidence="3" id="KW-1185">Reference proteome</keyword>
<organism evidence="2 3">
    <name type="scientific">Nocardioides panacis</name>
    <dbReference type="NCBI Taxonomy" id="2849501"/>
    <lineage>
        <taxon>Bacteria</taxon>
        <taxon>Bacillati</taxon>
        <taxon>Actinomycetota</taxon>
        <taxon>Actinomycetes</taxon>
        <taxon>Propionibacteriales</taxon>
        <taxon>Nocardioidaceae</taxon>
        <taxon>Nocardioides</taxon>
    </lineage>
</organism>
<keyword evidence="1" id="KW-0175">Coiled coil</keyword>
<dbReference type="AlphaFoldDB" id="A0A975Y119"/>
<reference evidence="2" key="1">
    <citation type="submission" date="2021-06" db="EMBL/GenBank/DDBJ databases">
        <title>Complete genome sequence of Nocardioides sp. G188.</title>
        <authorList>
            <person name="Im W.-T."/>
        </authorList>
    </citation>
    <scope>NUCLEOTIDE SEQUENCE</scope>
    <source>
        <strain evidence="2">G188</strain>
    </source>
</reference>
<evidence type="ECO:0000256" key="1">
    <source>
        <dbReference type="SAM" id="Coils"/>
    </source>
</evidence>
<evidence type="ECO:0000313" key="2">
    <source>
        <dbReference type="EMBL" id="QWZ09052.1"/>
    </source>
</evidence>